<dbReference type="RefSeq" id="WP_093996530.1">
    <property type="nucleotide sequence ID" value="NZ_FXYD01000003.1"/>
</dbReference>
<dbReference type="OrthoDB" id="9816070at2"/>
<dbReference type="Pfam" id="PF07876">
    <property type="entry name" value="Dabb"/>
    <property type="match status" value="1"/>
</dbReference>
<gene>
    <name evidence="2" type="ORF">OCA8868_02140</name>
</gene>
<name>A0A238KBM0_9RHOB</name>
<sequence length="105" mass="11154">MILHAVYLSLPDDADHKELADIMAGLKDLVGKIDGFTAFWHGANIDVENSSPEVNYGFHGSYTDSAALASYASDLRHQALGGRLVTLCGGVDGIKVYDIETAGEA</sequence>
<dbReference type="EMBL" id="FXYD01000003">
    <property type="protein sequence ID" value="SMX39804.1"/>
    <property type="molecule type" value="Genomic_DNA"/>
</dbReference>
<dbReference type="AlphaFoldDB" id="A0A238KBM0"/>
<keyword evidence="3" id="KW-1185">Reference proteome</keyword>
<evidence type="ECO:0000313" key="2">
    <source>
        <dbReference type="EMBL" id="SMX39804.1"/>
    </source>
</evidence>
<accession>A0A238KBM0</accession>
<dbReference type="PROSITE" id="PS51502">
    <property type="entry name" value="S_R_A_B_BARREL"/>
    <property type="match status" value="1"/>
</dbReference>
<dbReference type="Proteomes" id="UP000203464">
    <property type="component" value="Unassembled WGS sequence"/>
</dbReference>
<dbReference type="SMART" id="SM00886">
    <property type="entry name" value="Dabb"/>
    <property type="match status" value="1"/>
</dbReference>
<feature type="domain" description="Stress-response A/B barrel" evidence="1">
    <location>
        <begin position="2"/>
        <end position="99"/>
    </location>
</feature>
<dbReference type="SUPFAM" id="SSF54909">
    <property type="entry name" value="Dimeric alpha+beta barrel"/>
    <property type="match status" value="1"/>
</dbReference>
<evidence type="ECO:0000259" key="1">
    <source>
        <dbReference type="PROSITE" id="PS51502"/>
    </source>
</evidence>
<organism evidence="2 3">
    <name type="scientific">Octadecabacter ascidiaceicola</name>
    <dbReference type="NCBI Taxonomy" id="1655543"/>
    <lineage>
        <taxon>Bacteria</taxon>
        <taxon>Pseudomonadati</taxon>
        <taxon>Pseudomonadota</taxon>
        <taxon>Alphaproteobacteria</taxon>
        <taxon>Rhodobacterales</taxon>
        <taxon>Roseobacteraceae</taxon>
        <taxon>Octadecabacter</taxon>
    </lineage>
</organism>
<proteinExistence type="predicted"/>
<dbReference type="InterPro" id="IPR011008">
    <property type="entry name" value="Dimeric_a/b-barrel"/>
</dbReference>
<reference evidence="3" key="1">
    <citation type="submission" date="2017-05" db="EMBL/GenBank/DDBJ databases">
        <authorList>
            <person name="Rodrigo-Torres L."/>
            <person name="Arahal R. D."/>
            <person name="Lucena T."/>
        </authorList>
    </citation>
    <scope>NUCLEOTIDE SEQUENCE [LARGE SCALE GENOMIC DNA]</scope>
    <source>
        <strain evidence="3">CECT 8868</strain>
    </source>
</reference>
<evidence type="ECO:0000313" key="3">
    <source>
        <dbReference type="Proteomes" id="UP000203464"/>
    </source>
</evidence>
<protein>
    <submittedName>
        <fullName evidence="2">Stress responsive A/B Barrel Domain protein</fullName>
    </submittedName>
</protein>
<dbReference type="InterPro" id="IPR013097">
    <property type="entry name" value="Dabb"/>
</dbReference>
<dbReference type="Gene3D" id="3.30.70.100">
    <property type="match status" value="1"/>
</dbReference>